<dbReference type="EMBL" id="CP000804">
    <property type="protein sequence ID" value="ABU59387.1"/>
    <property type="molecule type" value="Genomic_DNA"/>
</dbReference>
<dbReference type="InterPro" id="IPR012341">
    <property type="entry name" value="6hp_glycosidase-like_sf"/>
</dbReference>
<keyword evidence="3" id="KW-1185">Reference proteome</keyword>
<dbReference type="Proteomes" id="UP000000263">
    <property type="component" value="Chromosome"/>
</dbReference>
<dbReference type="KEGG" id="rca:Rcas_3337"/>
<gene>
    <name evidence="2" type="ordered locus">Rcas_3337</name>
</gene>
<accession>A7NP91</accession>
<dbReference type="HOGENOM" id="CLU_376376_0_0_0"/>
<dbReference type="eggNOG" id="COG3408">
    <property type="taxonomic scope" value="Bacteria"/>
</dbReference>
<evidence type="ECO:0000259" key="1">
    <source>
        <dbReference type="Pfam" id="PF22422"/>
    </source>
</evidence>
<evidence type="ECO:0000313" key="3">
    <source>
        <dbReference type="Proteomes" id="UP000000263"/>
    </source>
</evidence>
<sequence length="737" mass="81522">MRADGWRKSAWRSMLGSWFSVLGSQFLVCYTGAMPFPVDDYTPHGYLNTPTHTRNLSPRGVLRSYGAGFRWHYPAHAGMYGGRRETYRAGFRFALGGALELSEFDVVSSPYHSMNLFTLDLSHGGATLHATFHLVGEHALCASATVQGEARVAVVVEYTRTVAASGEWGESGLVGRIVDGDLVLQSFEDGDAFVVHASQPLADIGITPDPALAAAWAAAQAPGLPGEGFVTVTGQRGETVALFATLGFAMPCEQIDLYMTRGKTLRMAQHRQRAARRTAAADRARKQAEDDAFWARAPILEGDWPDHWRRGLVYDLETLRMMVRAPAGIYRHIWDAMQIQAPRVVLAEAAIDALLLAYADPALAQHLLLGTFVDAPEPNVPCSREDGSYNMVAADGTVCGTAPEWGYPWLVLDWLANLRPNREWLANIYPALTTYLHWWLENRRDADGWLVYACSWESGQDDSPRFGEQPLGGGHPVRHVRPVDLQAAFAHACLIMNNIARELGRATDSHEWLALAEEYVTRTDALWQDAFNRYADYDTRAGGPTGVDDVMLLAPVALGVARPERHNALRSAIAQIDPDILTWPMFAWTATEAALRAGLTDHAAELAAAVIDRAYTFWDAHQAHPDRTLPGVACEYWPLDGRCGGEGYGWGALTTHLLLHVLVGLTPEREQLIIRPDLPPSWRIDGRMYGVRLHWRHAPLRVFIEAHPDSAVVTINSQRVEVAWGEEAAFPWELISC</sequence>
<dbReference type="Gene3D" id="1.50.10.10">
    <property type="match status" value="1"/>
</dbReference>
<dbReference type="GO" id="GO:0005975">
    <property type="term" value="P:carbohydrate metabolic process"/>
    <property type="evidence" value="ECO:0007669"/>
    <property type="project" value="InterPro"/>
</dbReference>
<dbReference type="STRING" id="383372.Rcas_3337"/>
<dbReference type="Pfam" id="PF22422">
    <property type="entry name" value="MGH1-like_GH"/>
    <property type="match status" value="1"/>
</dbReference>
<reference evidence="2 3" key="1">
    <citation type="submission" date="2007-08" db="EMBL/GenBank/DDBJ databases">
        <title>Complete sequence of Roseiflexus castenholzii DSM 13941.</title>
        <authorList>
            <consortium name="US DOE Joint Genome Institute"/>
            <person name="Copeland A."/>
            <person name="Lucas S."/>
            <person name="Lapidus A."/>
            <person name="Barry K."/>
            <person name="Glavina del Rio T."/>
            <person name="Dalin E."/>
            <person name="Tice H."/>
            <person name="Pitluck S."/>
            <person name="Thompson L.S."/>
            <person name="Brettin T."/>
            <person name="Bruce D."/>
            <person name="Detter J.C."/>
            <person name="Han C."/>
            <person name="Tapia R."/>
            <person name="Schmutz J."/>
            <person name="Larimer F."/>
            <person name="Land M."/>
            <person name="Hauser L."/>
            <person name="Kyrpides N."/>
            <person name="Mikhailova N."/>
            <person name="Bryant D.A."/>
            <person name="Hanada S."/>
            <person name="Tsukatani Y."/>
            <person name="Richardson P."/>
        </authorList>
    </citation>
    <scope>NUCLEOTIDE SEQUENCE [LARGE SCALE GENOMIC DNA]</scope>
    <source>
        <strain evidence="3">DSM 13941 / HLO8</strain>
    </source>
</reference>
<feature type="domain" description="Mannosylglycerate hydrolase MGH1-like glycoside hydrolase" evidence="1">
    <location>
        <begin position="416"/>
        <end position="570"/>
    </location>
</feature>
<name>A7NP91_ROSCS</name>
<proteinExistence type="predicted"/>
<protein>
    <recommendedName>
        <fullName evidence="1">Mannosylglycerate hydrolase MGH1-like glycoside hydrolase domain-containing protein</fullName>
    </recommendedName>
</protein>
<dbReference type="InterPro" id="IPR054491">
    <property type="entry name" value="MGH1-like_GH"/>
</dbReference>
<dbReference type="InterPro" id="IPR008928">
    <property type="entry name" value="6-hairpin_glycosidase_sf"/>
</dbReference>
<dbReference type="AlphaFoldDB" id="A7NP91"/>
<organism evidence="2 3">
    <name type="scientific">Roseiflexus castenholzii (strain DSM 13941 / HLO8)</name>
    <dbReference type="NCBI Taxonomy" id="383372"/>
    <lineage>
        <taxon>Bacteria</taxon>
        <taxon>Bacillati</taxon>
        <taxon>Chloroflexota</taxon>
        <taxon>Chloroflexia</taxon>
        <taxon>Chloroflexales</taxon>
        <taxon>Roseiflexineae</taxon>
        <taxon>Roseiflexaceae</taxon>
        <taxon>Roseiflexus</taxon>
    </lineage>
</organism>
<evidence type="ECO:0000313" key="2">
    <source>
        <dbReference type="EMBL" id="ABU59387.1"/>
    </source>
</evidence>
<dbReference type="SUPFAM" id="SSF48208">
    <property type="entry name" value="Six-hairpin glycosidases"/>
    <property type="match status" value="1"/>
</dbReference>